<organism evidence="2 3">
    <name type="scientific">Arcticibacter svalbardensis MN12-7</name>
    <dbReference type="NCBI Taxonomy" id="1150600"/>
    <lineage>
        <taxon>Bacteria</taxon>
        <taxon>Pseudomonadati</taxon>
        <taxon>Bacteroidota</taxon>
        <taxon>Sphingobacteriia</taxon>
        <taxon>Sphingobacteriales</taxon>
        <taxon>Sphingobacteriaceae</taxon>
        <taxon>Arcticibacter</taxon>
    </lineage>
</organism>
<gene>
    <name evidence="2" type="ORF">ADIARSV_2773</name>
</gene>
<dbReference type="EMBL" id="AQPN01000099">
    <property type="protein sequence ID" value="EOR94057.1"/>
    <property type="molecule type" value="Genomic_DNA"/>
</dbReference>
<proteinExistence type="predicted"/>
<protein>
    <recommendedName>
        <fullName evidence="4">MalT-like TPR region domain-containing protein</fullName>
    </recommendedName>
</protein>
<keyword evidence="3" id="KW-1185">Reference proteome</keyword>
<name>R9GQE9_9SPHI</name>
<sequence length="333" mass="37468">MKILYLALALLLFYSTSASASNYADTLELVPAEITPSQPPEASIKTLRDSISTLNHDVDMVQEGNLRMGIAQVMFKQSLNKQAIHELVTAEMLFHKAGDSEQRENVIAQIATYYRKNNDLIEAEKYYMLLLQVQEIQKEYGKAGKTANMLIAVLLKRKDVQKAAGYISSLPTNKYDVINEKSTLADAYVKLAEIRRIQTRYKQAASLILQNALSLYRSADNLNGRIGCFDLLGRIYFAQKRYSEAKWFFIQANTQSRNLDNQKGIITSLVNLSKVKIAIHHNKLALRDLKEASTLAVRLNNLTMIANVKKGYSYYYASTGSKSASQASRSRSN</sequence>
<dbReference type="STRING" id="1150600.ADIARSV_2773"/>
<dbReference type="AlphaFoldDB" id="R9GQE9"/>
<feature type="signal peptide" evidence="1">
    <location>
        <begin position="1"/>
        <end position="20"/>
    </location>
</feature>
<dbReference type="eggNOG" id="COG0457">
    <property type="taxonomic scope" value="Bacteria"/>
</dbReference>
<reference evidence="2 3" key="1">
    <citation type="journal article" date="2013" name="Genome Announc.">
        <title>Draft Genome Sequence of Arcticibacter svalbardensis Strain MN12-7T, a Member of the Family Sphingobacteriaceae Isolated from an Arctic Soil Sample.</title>
        <authorList>
            <person name="Shivaji S."/>
            <person name="Ara S."/>
            <person name="Prasad S."/>
            <person name="Manasa B.P."/>
            <person name="Begum Z."/>
            <person name="Singh A."/>
            <person name="Kumar Pinnaka A."/>
        </authorList>
    </citation>
    <scope>NUCLEOTIDE SEQUENCE [LARGE SCALE GENOMIC DNA]</scope>
    <source>
        <strain evidence="2 3">MN12-7</strain>
    </source>
</reference>
<dbReference type="Gene3D" id="1.25.40.10">
    <property type="entry name" value="Tetratricopeptide repeat domain"/>
    <property type="match status" value="2"/>
</dbReference>
<accession>R9GQE9</accession>
<keyword evidence="1" id="KW-0732">Signal</keyword>
<evidence type="ECO:0000313" key="3">
    <source>
        <dbReference type="Proteomes" id="UP000014174"/>
    </source>
</evidence>
<comment type="caution">
    <text evidence="2">The sequence shown here is derived from an EMBL/GenBank/DDBJ whole genome shotgun (WGS) entry which is preliminary data.</text>
</comment>
<evidence type="ECO:0000256" key="1">
    <source>
        <dbReference type="SAM" id="SignalP"/>
    </source>
</evidence>
<dbReference type="InterPro" id="IPR011990">
    <property type="entry name" value="TPR-like_helical_dom_sf"/>
</dbReference>
<dbReference type="OrthoDB" id="789253at2"/>
<dbReference type="SUPFAM" id="SSF48452">
    <property type="entry name" value="TPR-like"/>
    <property type="match status" value="2"/>
</dbReference>
<dbReference type="Proteomes" id="UP000014174">
    <property type="component" value="Unassembled WGS sequence"/>
</dbReference>
<evidence type="ECO:0000313" key="2">
    <source>
        <dbReference type="EMBL" id="EOR94057.1"/>
    </source>
</evidence>
<feature type="chain" id="PRO_5004481925" description="MalT-like TPR region domain-containing protein" evidence="1">
    <location>
        <begin position="21"/>
        <end position="333"/>
    </location>
</feature>
<dbReference type="RefSeq" id="WP_016196004.1">
    <property type="nucleotide sequence ID" value="NZ_AQPN01000099.1"/>
</dbReference>
<evidence type="ECO:0008006" key="4">
    <source>
        <dbReference type="Google" id="ProtNLM"/>
    </source>
</evidence>